<accession>A0A6C0J9D0</accession>
<organism evidence="2">
    <name type="scientific">viral metagenome</name>
    <dbReference type="NCBI Taxonomy" id="1070528"/>
    <lineage>
        <taxon>unclassified sequences</taxon>
        <taxon>metagenomes</taxon>
        <taxon>organismal metagenomes</taxon>
    </lineage>
</organism>
<feature type="coiled-coil region" evidence="1">
    <location>
        <begin position="88"/>
        <end position="150"/>
    </location>
</feature>
<proteinExistence type="predicted"/>
<reference evidence="2" key="1">
    <citation type="journal article" date="2020" name="Nature">
        <title>Giant virus diversity and host interactions through global metagenomics.</title>
        <authorList>
            <person name="Schulz F."/>
            <person name="Roux S."/>
            <person name="Paez-Espino D."/>
            <person name="Jungbluth S."/>
            <person name="Walsh D.A."/>
            <person name="Denef V.J."/>
            <person name="McMahon K.D."/>
            <person name="Konstantinidis K.T."/>
            <person name="Eloe-Fadrosh E.A."/>
            <person name="Kyrpides N.C."/>
            <person name="Woyke T."/>
        </authorList>
    </citation>
    <scope>NUCLEOTIDE SEQUENCE</scope>
    <source>
        <strain evidence="2">GVMAG-M-3300025860-25</strain>
    </source>
</reference>
<protein>
    <submittedName>
        <fullName evidence="2">Uncharacterized protein</fullName>
    </submittedName>
</protein>
<evidence type="ECO:0000313" key="2">
    <source>
        <dbReference type="EMBL" id="QHU01470.1"/>
    </source>
</evidence>
<dbReference type="EMBL" id="MN740342">
    <property type="protein sequence ID" value="QHU01470.1"/>
    <property type="molecule type" value="Genomic_DNA"/>
</dbReference>
<sequence length="186" mass="21707">MSIIFVYDGQEIHEDGVDYYKDWSTNYVYSHAPKGHPDSLFVGKANKIPPLQPFLRCWYSLDLTSTLSNAQQRLDIQKDITDEASLLAKDLGVRLDEARIALKKAEKTYPMRGCVFQMKQDTYDDLVKNEKEAKVKKNEMAKVLAEIQREFDEVSLDMWMREEIANRTKNIEETYRTQLKDIEADE</sequence>
<dbReference type="AlphaFoldDB" id="A0A6C0J9D0"/>
<evidence type="ECO:0000256" key="1">
    <source>
        <dbReference type="SAM" id="Coils"/>
    </source>
</evidence>
<name>A0A6C0J9D0_9ZZZZ</name>
<keyword evidence="1" id="KW-0175">Coiled coil</keyword>